<keyword evidence="1" id="KW-0732">Signal</keyword>
<evidence type="ECO:0000256" key="1">
    <source>
        <dbReference type="SAM" id="SignalP"/>
    </source>
</evidence>
<gene>
    <name evidence="2" type="ORF">EZE20_19805</name>
</gene>
<protein>
    <submittedName>
        <fullName evidence="2">Outer membrane lipoprotein-sorting protein</fullName>
    </submittedName>
</protein>
<dbReference type="Proteomes" id="UP000295706">
    <property type="component" value="Unassembled WGS sequence"/>
</dbReference>
<reference evidence="2 3" key="1">
    <citation type="submission" date="2019-02" db="EMBL/GenBank/DDBJ databases">
        <title>Arundinibacter roseus gen. nov., sp. nov., a new member of the family Cytophagaceae.</title>
        <authorList>
            <person name="Szuroczki S."/>
            <person name="Khayer B."/>
            <person name="Sproer C."/>
            <person name="Toumi M."/>
            <person name="Szabo A."/>
            <person name="Felfoldi T."/>
            <person name="Schumann P."/>
            <person name="Toth E."/>
        </authorList>
    </citation>
    <scope>NUCLEOTIDE SEQUENCE [LARGE SCALE GENOMIC DNA]</scope>
    <source>
        <strain evidence="2 3">DMA-k-7a</strain>
    </source>
</reference>
<feature type="chain" id="PRO_5020280822" evidence="1">
    <location>
        <begin position="20"/>
        <end position="248"/>
    </location>
</feature>
<dbReference type="AlphaFoldDB" id="A0A4V2X8U0"/>
<keyword evidence="2" id="KW-0449">Lipoprotein</keyword>
<dbReference type="EMBL" id="SMJU01000015">
    <property type="protein sequence ID" value="TDB61115.1"/>
    <property type="molecule type" value="Genomic_DNA"/>
</dbReference>
<name>A0A4V2X8U0_9BACT</name>
<dbReference type="Gene3D" id="2.50.20.10">
    <property type="entry name" value="Lipoprotein localisation LolA/LolB/LppX"/>
    <property type="match status" value="1"/>
</dbReference>
<comment type="caution">
    <text evidence="2">The sequence shown here is derived from an EMBL/GenBank/DDBJ whole genome shotgun (WGS) entry which is preliminary data.</text>
</comment>
<feature type="signal peptide" evidence="1">
    <location>
        <begin position="1"/>
        <end position="19"/>
    </location>
</feature>
<evidence type="ECO:0000313" key="3">
    <source>
        <dbReference type="Proteomes" id="UP000295706"/>
    </source>
</evidence>
<keyword evidence="3" id="KW-1185">Reference proteome</keyword>
<proteinExistence type="predicted"/>
<organism evidence="2 3">
    <name type="scientific">Arundinibacter roseus</name>
    <dbReference type="NCBI Taxonomy" id="2070510"/>
    <lineage>
        <taxon>Bacteria</taxon>
        <taxon>Pseudomonadati</taxon>
        <taxon>Bacteroidota</taxon>
        <taxon>Cytophagia</taxon>
        <taxon>Cytophagales</taxon>
        <taxon>Spirosomataceae</taxon>
        <taxon>Arundinibacter</taxon>
    </lineage>
</organism>
<accession>A0A4V2X8U0</accession>
<evidence type="ECO:0000313" key="2">
    <source>
        <dbReference type="EMBL" id="TDB61115.1"/>
    </source>
</evidence>
<dbReference type="OrthoDB" id="128937at2"/>
<sequence>MKRMKLVAALLLMTLSVQAQTADEILDKYFENTGGREKWASLKSVKMSGKVKVQGMEIPVEIVQTAEGLQKVTINFQGKEITQMAFDGNEGWSTNFMTQKAEKMDAEASANMKQETSDFPDAFLNYKEKGYAVALEGKETVEGTETFKVKLTKKPVKVEGKEEENVSYYFFDTENYVPIMTRSTLKSGQMKGASVENVMSDYQDADGFMFPYSLTTKYNGQTGESIQIEKVETNGTIDAKSFAFPEGN</sequence>